<proteinExistence type="predicted"/>
<keyword evidence="1" id="KW-0472">Membrane</keyword>
<reference evidence="2" key="1">
    <citation type="submission" date="2021-01" db="EMBL/GenBank/DDBJ databases">
        <title>Whole genome shotgun sequence of Rhizocola hellebori NBRC 109834.</title>
        <authorList>
            <person name="Komaki H."/>
            <person name="Tamura T."/>
        </authorList>
    </citation>
    <scope>NUCLEOTIDE SEQUENCE</scope>
    <source>
        <strain evidence="2">NBRC 109834</strain>
    </source>
</reference>
<name>A0A8J3Q3Q4_9ACTN</name>
<keyword evidence="1" id="KW-0812">Transmembrane</keyword>
<feature type="transmembrane region" description="Helical" evidence="1">
    <location>
        <begin position="72"/>
        <end position="98"/>
    </location>
</feature>
<dbReference type="Pfam" id="PF09819">
    <property type="entry name" value="ABC_cobalt"/>
    <property type="match status" value="1"/>
</dbReference>
<gene>
    <name evidence="2" type="ORF">Rhe02_12460</name>
</gene>
<evidence type="ECO:0000256" key="1">
    <source>
        <dbReference type="SAM" id="Phobius"/>
    </source>
</evidence>
<feature type="transmembrane region" description="Helical" evidence="1">
    <location>
        <begin position="46"/>
        <end position="65"/>
    </location>
</feature>
<keyword evidence="3" id="KW-1185">Reference proteome</keyword>
<evidence type="ECO:0000313" key="3">
    <source>
        <dbReference type="Proteomes" id="UP000612899"/>
    </source>
</evidence>
<dbReference type="Proteomes" id="UP000612899">
    <property type="component" value="Unassembled WGS sequence"/>
</dbReference>
<dbReference type="AlphaFoldDB" id="A0A8J3Q3Q4"/>
<keyword evidence="1" id="KW-1133">Transmembrane helix</keyword>
<evidence type="ECO:0000313" key="2">
    <source>
        <dbReference type="EMBL" id="GIH03179.1"/>
    </source>
</evidence>
<sequence>MNGFRWRTVDIVVASTIAVAFGVIFWAWGLLWFGPFSVAFSGFPPAAGIVNGVWFIPAVLAPLIIRKPGAALFAELVAAIISMLLGSGWGWLLFWYGAVQGLGGELAFAPIGPARFGLARATLAGALAGAGATALDLTTSSLGDMQTSWQIAYGACQIASGALIAGVGSYLLAKGLARTGVLDRFPIGRVRELV</sequence>
<accession>A0A8J3Q3Q4</accession>
<feature type="transmembrane region" description="Helical" evidence="1">
    <location>
        <begin position="12"/>
        <end position="34"/>
    </location>
</feature>
<dbReference type="PIRSF" id="PIRSF037394">
    <property type="entry name" value="ABC_thiamine-permease_YkoE_prd"/>
    <property type="match status" value="1"/>
</dbReference>
<comment type="caution">
    <text evidence="2">The sequence shown here is derived from an EMBL/GenBank/DDBJ whole genome shotgun (WGS) entry which is preliminary data.</text>
</comment>
<dbReference type="EMBL" id="BONY01000006">
    <property type="protein sequence ID" value="GIH03179.1"/>
    <property type="molecule type" value="Genomic_DNA"/>
</dbReference>
<protein>
    <submittedName>
        <fullName evidence="2">ABC transporter permease</fullName>
    </submittedName>
</protein>
<feature type="transmembrane region" description="Helical" evidence="1">
    <location>
        <begin position="151"/>
        <end position="173"/>
    </location>
</feature>
<dbReference type="InterPro" id="IPR017195">
    <property type="entry name" value="ABC_thiamin-permease_prd"/>
</dbReference>
<dbReference type="RefSeq" id="WP_239123448.1">
    <property type="nucleotide sequence ID" value="NZ_BONY01000006.1"/>
</dbReference>
<organism evidence="2 3">
    <name type="scientific">Rhizocola hellebori</name>
    <dbReference type="NCBI Taxonomy" id="1392758"/>
    <lineage>
        <taxon>Bacteria</taxon>
        <taxon>Bacillati</taxon>
        <taxon>Actinomycetota</taxon>
        <taxon>Actinomycetes</taxon>
        <taxon>Micromonosporales</taxon>
        <taxon>Micromonosporaceae</taxon>
        <taxon>Rhizocola</taxon>
    </lineage>
</organism>